<evidence type="ECO:0000256" key="2">
    <source>
        <dbReference type="ARBA" id="ARBA00022450"/>
    </source>
</evidence>
<dbReference type="Proteomes" id="UP000823790">
    <property type="component" value="Unassembled WGS sequence"/>
</dbReference>
<comment type="cofactor">
    <cofactor evidence="1">
        <name>pantetheine 4'-phosphate</name>
        <dbReference type="ChEBI" id="CHEBI:47942"/>
    </cofactor>
</comment>
<dbReference type="InterPro" id="IPR020806">
    <property type="entry name" value="PKS_PP-bd"/>
</dbReference>
<dbReference type="CDD" id="cd17643">
    <property type="entry name" value="A_NRPS_Cytc1-like"/>
    <property type="match status" value="1"/>
</dbReference>
<dbReference type="SUPFAM" id="SSF52777">
    <property type="entry name" value="CoA-dependent acyltransferases"/>
    <property type="match status" value="2"/>
</dbReference>
<dbReference type="InterPro" id="IPR045851">
    <property type="entry name" value="AMP-bd_C_sf"/>
</dbReference>
<dbReference type="PROSITE" id="PS00012">
    <property type="entry name" value="PHOSPHOPANTETHEINE"/>
    <property type="match status" value="1"/>
</dbReference>
<gene>
    <name evidence="5" type="ORF">J7I44_02655</name>
</gene>
<evidence type="ECO:0000259" key="4">
    <source>
        <dbReference type="PROSITE" id="PS50075"/>
    </source>
</evidence>
<name>A0ABS4DJF9_9GAMM</name>
<dbReference type="InterPro" id="IPR000873">
    <property type="entry name" value="AMP-dep_synth/lig_dom"/>
</dbReference>
<organism evidence="5 6">
    <name type="scientific">Frateuria flava</name>
    <dbReference type="NCBI Taxonomy" id="2821489"/>
    <lineage>
        <taxon>Bacteria</taxon>
        <taxon>Pseudomonadati</taxon>
        <taxon>Pseudomonadota</taxon>
        <taxon>Gammaproteobacteria</taxon>
        <taxon>Lysobacterales</taxon>
        <taxon>Rhodanobacteraceae</taxon>
        <taxon>Frateuria</taxon>
    </lineage>
</organism>
<protein>
    <submittedName>
        <fullName evidence="5">Amino acid adenylation domain-containing protein</fullName>
    </submittedName>
</protein>
<keyword evidence="3" id="KW-0597">Phosphoprotein</keyword>
<feature type="domain" description="Carrier" evidence="4">
    <location>
        <begin position="1038"/>
        <end position="1114"/>
    </location>
</feature>
<dbReference type="Gene3D" id="1.10.1200.10">
    <property type="entry name" value="ACP-like"/>
    <property type="match status" value="1"/>
</dbReference>
<dbReference type="Pfam" id="PF00668">
    <property type="entry name" value="Condensation"/>
    <property type="match status" value="1"/>
</dbReference>
<dbReference type="Pfam" id="PF00550">
    <property type="entry name" value="PP-binding"/>
    <property type="match status" value="1"/>
</dbReference>
<sequence length="1135" mass="125311">MSTLALIAGLRARQVKLHLENGRLKVSAPKGALTPELVEQIRSERDAITALLMEARGGNRPPIPRRDVISPTPASFAQQRLWFIDQLDGATATYNMPAALRLRGTLDIAALRASIQSIVDRHETLRTTFSSADGEPLQVIVPHLAIDVPLVECSESDVMDRVMAFSGEPFDLAKGPLLRAQVLCLGPQEHILLTNMHHIISDGWSIGVLVGEFVAQYEARIRGVQPMLPPLPIQYADFALWQRKTLQGEVLQRQQDYWRDQLADLPPLLTLPTDRPRPPVQGFAGASHTFVLPATLCRSLKELSQAHGATLFMALLAAFKVLLARYSGQSDIAVGTPIANRTRPELEGLIGFFVNTLVLRSQVHAGQTFEQLLQDVRTTALAAYEHQDLPFEQLVEFVNPQRSMSHSPLFQVMFSLQNTPNPGGELPGLTLTPLEGEATVAKFDLQLDMEERDGRLEGRLYYRTDLFDIATIESMANHYSELLRAIAASPGVPVSALSMISAGERAELLRSLDEEAPAFAADRCLHEIFSQRAAERPDAVAVRCEGRSLSYAELEQQANRLARHLRAQGVGPDAIVGLCLERSEAMIVGLLAVLKAGGAYLPIDPACPRDRFEYILSDAAPAIVLTQQSVRERIPSGAFELLTLDQDNPPWAALPADAPQASAAPNQLAYVIYTSGSTGRPKGVMVEHRQVARLFTATDAWFGFNADDVWTLFHSYAFDFSVWELWGALLYGGCLVVVPYWVSRSPEDFHALLCDEKVTVLNQTPSAFRALMKADASSSRANTLRCIVFGGEALDLASLRPWFERHGARSPRLINMYGITETTVHVTYRPITHADVQANRGSVIGEPIPDLRIHLLDSHGQLAPVGVPGEMYVGGAGVARGYLNQPELTAQRFVDEGGTLLGTNARLRLYRTGDLARRLPDGDLEYLGRIDAQVKIRGFRIELGEIESALTDLPGVKESVVITVEDADGDKRLAAYVVGQGIDLDQVRRQLGERLPEYMVPSYFMQLDAMPLTINGKLDRRALPEVDMAGQSRVPYAPPETDIQLRLVDIWSEVLKREVPIGIHDGFFEIGGHSLLATQLVTRVRQQWGIDLPLRRMFETPTIHEMASYIEMTLGLLADSQLDPADQEDHEEIEV</sequence>
<evidence type="ECO:0000313" key="5">
    <source>
        <dbReference type="EMBL" id="MBP1473180.1"/>
    </source>
</evidence>
<dbReference type="PROSITE" id="PS00455">
    <property type="entry name" value="AMP_BINDING"/>
    <property type="match status" value="1"/>
</dbReference>
<dbReference type="SUPFAM" id="SSF47336">
    <property type="entry name" value="ACP-like"/>
    <property type="match status" value="1"/>
</dbReference>
<evidence type="ECO:0000313" key="6">
    <source>
        <dbReference type="Proteomes" id="UP000823790"/>
    </source>
</evidence>
<dbReference type="Gene3D" id="3.30.559.30">
    <property type="entry name" value="Nonribosomal peptide synthetase, condensation domain"/>
    <property type="match status" value="1"/>
</dbReference>
<comment type="caution">
    <text evidence="5">The sequence shown here is derived from an EMBL/GenBank/DDBJ whole genome shotgun (WGS) entry which is preliminary data.</text>
</comment>
<dbReference type="InterPro" id="IPR041464">
    <property type="entry name" value="TubC_N"/>
</dbReference>
<dbReference type="Pfam" id="PF00501">
    <property type="entry name" value="AMP-binding"/>
    <property type="match status" value="1"/>
</dbReference>
<dbReference type="InterPro" id="IPR020845">
    <property type="entry name" value="AMP-binding_CS"/>
</dbReference>
<dbReference type="EMBL" id="JAGJRS010000006">
    <property type="protein sequence ID" value="MBP1473180.1"/>
    <property type="molecule type" value="Genomic_DNA"/>
</dbReference>
<reference evidence="5 6" key="1">
    <citation type="submission" date="2021-04" db="EMBL/GenBank/DDBJ databases">
        <authorList>
            <person name="Huq M.A."/>
        </authorList>
    </citation>
    <scope>NUCLEOTIDE SEQUENCE [LARGE SCALE GENOMIC DNA]</scope>
    <source>
        <strain evidence="5 6">MAH-13</strain>
    </source>
</reference>
<dbReference type="InterPro" id="IPR036736">
    <property type="entry name" value="ACP-like_sf"/>
</dbReference>
<dbReference type="InterPro" id="IPR042099">
    <property type="entry name" value="ANL_N_sf"/>
</dbReference>
<dbReference type="InterPro" id="IPR001242">
    <property type="entry name" value="Condensation_dom"/>
</dbReference>
<dbReference type="NCBIfam" id="TIGR01733">
    <property type="entry name" value="AA-adenyl-dom"/>
    <property type="match status" value="1"/>
</dbReference>
<dbReference type="InterPro" id="IPR006162">
    <property type="entry name" value="Ppantetheine_attach_site"/>
</dbReference>
<dbReference type="Pfam" id="PF13193">
    <property type="entry name" value="AMP-binding_C"/>
    <property type="match status" value="1"/>
</dbReference>
<dbReference type="SUPFAM" id="SSF56801">
    <property type="entry name" value="Acetyl-CoA synthetase-like"/>
    <property type="match status" value="1"/>
</dbReference>
<dbReference type="InterPro" id="IPR023213">
    <property type="entry name" value="CAT-like_dom_sf"/>
</dbReference>
<dbReference type="PROSITE" id="PS50075">
    <property type="entry name" value="CARRIER"/>
    <property type="match status" value="1"/>
</dbReference>
<dbReference type="Gene3D" id="1.10.10.1830">
    <property type="entry name" value="Non-ribosomal peptide synthase, adenylation domain"/>
    <property type="match status" value="1"/>
</dbReference>
<accession>A0ABS4DJF9</accession>
<dbReference type="InterPro" id="IPR044894">
    <property type="entry name" value="TubC_N_sf"/>
</dbReference>
<evidence type="ECO:0000256" key="3">
    <source>
        <dbReference type="ARBA" id="ARBA00022553"/>
    </source>
</evidence>
<dbReference type="CDD" id="cd19531">
    <property type="entry name" value="LCL_NRPS-like"/>
    <property type="match status" value="1"/>
</dbReference>
<dbReference type="SMART" id="SM00823">
    <property type="entry name" value="PKS_PP"/>
    <property type="match status" value="1"/>
</dbReference>
<dbReference type="PANTHER" id="PTHR45527:SF14">
    <property type="entry name" value="PLIPASTATIN SYNTHASE SUBUNIT B"/>
    <property type="match status" value="1"/>
</dbReference>
<keyword evidence="6" id="KW-1185">Reference proteome</keyword>
<dbReference type="Gene3D" id="3.40.50.12780">
    <property type="entry name" value="N-terminal domain of ligase-like"/>
    <property type="match status" value="1"/>
</dbReference>
<dbReference type="InterPro" id="IPR025110">
    <property type="entry name" value="AMP-bd_C"/>
</dbReference>
<dbReference type="InterPro" id="IPR010071">
    <property type="entry name" value="AA_adenyl_dom"/>
</dbReference>
<dbReference type="Pfam" id="PF18563">
    <property type="entry name" value="TubC_N"/>
    <property type="match status" value="1"/>
</dbReference>
<dbReference type="PANTHER" id="PTHR45527">
    <property type="entry name" value="NONRIBOSOMAL PEPTIDE SYNTHETASE"/>
    <property type="match status" value="1"/>
</dbReference>
<keyword evidence="2" id="KW-0596">Phosphopantetheine</keyword>
<evidence type="ECO:0000256" key="1">
    <source>
        <dbReference type="ARBA" id="ARBA00001957"/>
    </source>
</evidence>
<proteinExistence type="predicted"/>
<dbReference type="Gene3D" id="3.30.559.10">
    <property type="entry name" value="Chloramphenicol acetyltransferase-like domain"/>
    <property type="match status" value="1"/>
</dbReference>
<dbReference type="InterPro" id="IPR009081">
    <property type="entry name" value="PP-bd_ACP"/>
</dbReference>
<dbReference type="RefSeq" id="WP_209615278.1">
    <property type="nucleotide sequence ID" value="NZ_JAGJRS010000006.1"/>
</dbReference>
<dbReference type="Gene3D" id="3.30.300.30">
    <property type="match status" value="1"/>
</dbReference>